<dbReference type="EMBL" id="UINC01021470">
    <property type="protein sequence ID" value="SVA89075.1"/>
    <property type="molecule type" value="Genomic_DNA"/>
</dbReference>
<dbReference type="AlphaFoldDB" id="A0A381ZIH2"/>
<protein>
    <submittedName>
        <fullName evidence="1">Uncharacterized protein</fullName>
    </submittedName>
</protein>
<organism evidence="1">
    <name type="scientific">marine metagenome</name>
    <dbReference type="NCBI Taxonomy" id="408172"/>
    <lineage>
        <taxon>unclassified sequences</taxon>
        <taxon>metagenomes</taxon>
        <taxon>ecological metagenomes</taxon>
    </lineage>
</organism>
<sequence length="115" mass="12630">MVASGRELSVQGSCQQLLDPNETTVHATPHITNLIRNGAPSLPSDIIPRLPELGLGITGERVIALRPTDLDKTLETENFLIHYTSNQSDHDAVSPDDYDGNTVPDYVDRMATEFE</sequence>
<evidence type="ECO:0000313" key="1">
    <source>
        <dbReference type="EMBL" id="SVA89075.1"/>
    </source>
</evidence>
<accession>A0A381ZIH2</accession>
<reference evidence="1" key="1">
    <citation type="submission" date="2018-05" db="EMBL/GenBank/DDBJ databases">
        <authorList>
            <person name="Lanie J.A."/>
            <person name="Ng W.-L."/>
            <person name="Kazmierczak K.M."/>
            <person name="Andrzejewski T.M."/>
            <person name="Davidsen T.M."/>
            <person name="Wayne K.J."/>
            <person name="Tettelin H."/>
            <person name="Glass J.I."/>
            <person name="Rusch D."/>
            <person name="Podicherti R."/>
            <person name="Tsui H.-C.T."/>
            <person name="Winkler M.E."/>
        </authorList>
    </citation>
    <scope>NUCLEOTIDE SEQUENCE</scope>
</reference>
<name>A0A381ZIH2_9ZZZZ</name>
<gene>
    <name evidence="1" type="ORF">METZ01_LOCUS141929</name>
</gene>
<feature type="non-terminal residue" evidence="1">
    <location>
        <position position="115"/>
    </location>
</feature>
<proteinExistence type="predicted"/>